<reference evidence="3 4" key="1">
    <citation type="submission" date="2016-06" db="EMBL/GenBank/DDBJ databases">
        <title>Evolution of pathogenesis and genome organization in the Tremellales.</title>
        <authorList>
            <person name="Cuomo C."/>
            <person name="Litvintseva A."/>
            <person name="Heitman J."/>
            <person name="Chen Y."/>
            <person name="Sun S."/>
            <person name="Springer D."/>
            <person name="Dromer F."/>
            <person name="Young S."/>
            <person name="Zeng Q."/>
            <person name="Chapman S."/>
            <person name="Gujja S."/>
            <person name="Saif S."/>
            <person name="Birren B."/>
        </authorList>
    </citation>
    <scope>NUCLEOTIDE SEQUENCE [LARGE SCALE GENOMIC DNA]</scope>
    <source>
        <strain evidence="3 4">ATCC 28783</strain>
    </source>
</reference>
<keyword evidence="4" id="KW-1185">Reference proteome</keyword>
<gene>
    <name evidence="3" type="ORF">M231_02969</name>
</gene>
<sequence length="351" mass="39701">MTSFPVHLLSPPTDFAPPPPPVLNPAQMIALKDLETHFGKEGFVSPVKEDDEAMEGLNEVEMMFLSKETFIRFLTGCKWDVLETIARLEKTIVWRRTEKIDDVKAMADDCAPESETGKNIVLGFTSHAQPIIYFFPHRNTTPVEKRRAVHAVFMLERAKDLMSEGVNNTVVIFNFSGKRQGPPTNIGTARATLHILSHHYPETLAFGIFQDLPWIVKAFVNLMWPFVDPVTKHKTRFGSAHGNMEMMKEAGLSKEVVLSECGGSLEWKYDHTSYWPKLIETCLRKRSADLERWRSGPRTVGRSEREFRKHIPLPIYSEGITDSPEVHIPISEDVQSYPTPPAPSTTTSTPV</sequence>
<evidence type="ECO:0000256" key="1">
    <source>
        <dbReference type="SAM" id="MobiDB-lite"/>
    </source>
</evidence>
<dbReference type="GO" id="GO:0008526">
    <property type="term" value="F:phosphatidylinositol transfer activity"/>
    <property type="evidence" value="ECO:0007669"/>
    <property type="project" value="TreeGrafter"/>
</dbReference>
<evidence type="ECO:0000313" key="4">
    <source>
        <dbReference type="Proteomes" id="UP000289152"/>
    </source>
</evidence>
<organism evidence="3 4">
    <name type="scientific">Tremella mesenterica</name>
    <name type="common">Jelly fungus</name>
    <dbReference type="NCBI Taxonomy" id="5217"/>
    <lineage>
        <taxon>Eukaryota</taxon>
        <taxon>Fungi</taxon>
        <taxon>Dikarya</taxon>
        <taxon>Basidiomycota</taxon>
        <taxon>Agaricomycotina</taxon>
        <taxon>Tremellomycetes</taxon>
        <taxon>Tremellales</taxon>
        <taxon>Tremellaceae</taxon>
        <taxon>Tremella</taxon>
    </lineage>
</organism>
<dbReference type="PANTHER" id="PTHR45824">
    <property type="entry name" value="GH16843P"/>
    <property type="match status" value="1"/>
</dbReference>
<dbReference type="Gene3D" id="3.40.525.10">
    <property type="entry name" value="CRAL-TRIO lipid binding domain"/>
    <property type="match status" value="1"/>
</dbReference>
<dbReference type="InterPro" id="IPR052578">
    <property type="entry name" value="PI_Transfer_CRAL-TRIO"/>
</dbReference>
<dbReference type="AlphaFoldDB" id="A0A4Q1BPE9"/>
<dbReference type="SUPFAM" id="SSF46938">
    <property type="entry name" value="CRAL/TRIO N-terminal domain"/>
    <property type="match status" value="1"/>
</dbReference>
<proteinExistence type="predicted"/>
<comment type="caution">
    <text evidence="3">The sequence shown here is derived from an EMBL/GenBank/DDBJ whole genome shotgun (WGS) entry which is preliminary data.</text>
</comment>
<name>A0A4Q1BPE9_TREME</name>
<dbReference type="InterPro" id="IPR036273">
    <property type="entry name" value="CRAL/TRIO_N_dom_sf"/>
</dbReference>
<accession>A0A4Q1BPE9</accession>
<dbReference type="VEuPathDB" id="FungiDB:TREMEDRAFT_58570"/>
<dbReference type="CDD" id="cd00170">
    <property type="entry name" value="SEC14"/>
    <property type="match status" value="1"/>
</dbReference>
<evidence type="ECO:0000313" key="3">
    <source>
        <dbReference type="EMBL" id="RXK39776.1"/>
    </source>
</evidence>
<dbReference type="Pfam" id="PF00650">
    <property type="entry name" value="CRAL_TRIO"/>
    <property type="match status" value="1"/>
</dbReference>
<dbReference type="InterPro" id="IPR036865">
    <property type="entry name" value="CRAL-TRIO_dom_sf"/>
</dbReference>
<dbReference type="PANTHER" id="PTHR45824:SF29">
    <property type="entry name" value="GH16843P"/>
    <property type="match status" value="1"/>
</dbReference>
<dbReference type="SMART" id="SM00516">
    <property type="entry name" value="SEC14"/>
    <property type="match status" value="1"/>
</dbReference>
<feature type="domain" description="CRAL-TRIO" evidence="2">
    <location>
        <begin position="121"/>
        <end position="269"/>
    </location>
</feature>
<protein>
    <recommendedName>
        <fullName evidence="2">CRAL-TRIO domain-containing protein</fullName>
    </recommendedName>
</protein>
<dbReference type="SUPFAM" id="SSF52087">
    <property type="entry name" value="CRAL/TRIO domain"/>
    <property type="match status" value="1"/>
</dbReference>
<dbReference type="OrthoDB" id="75724at2759"/>
<evidence type="ECO:0000259" key="2">
    <source>
        <dbReference type="PROSITE" id="PS50191"/>
    </source>
</evidence>
<feature type="region of interest" description="Disordered" evidence="1">
    <location>
        <begin position="332"/>
        <end position="351"/>
    </location>
</feature>
<dbReference type="Proteomes" id="UP000289152">
    <property type="component" value="Unassembled WGS sequence"/>
</dbReference>
<dbReference type="PROSITE" id="PS50191">
    <property type="entry name" value="CRAL_TRIO"/>
    <property type="match status" value="1"/>
</dbReference>
<dbReference type="InterPro" id="IPR001251">
    <property type="entry name" value="CRAL-TRIO_dom"/>
</dbReference>
<dbReference type="InParanoid" id="A0A4Q1BPE9"/>
<dbReference type="EMBL" id="SDIL01000027">
    <property type="protein sequence ID" value="RXK39776.1"/>
    <property type="molecule type" value="Genomic_DNA"/>
</dbReference>